<evidence type="ECO:0000256" key="1">
    <source>
        <dbReference type="ARBA" id="ARBA00005380"/>
    </source>
</evidence>
<dbReference type="InterPro" id="IPR002173">
    <property type="entry name" value="Carboh/pur_kinase_PfkB_CS"/>
</dbReference>
<keyword evidence="2 7" id="KW-0808">Transferase</keyword>
<dbReference type="NCBIfam" id="TIGR03168">
    <property type="entry name" value="1-PFK"/>
    <property type="match status" value="1"/>
</dbReference>
<evidence type="ECO:0000256" key="2">
    <source>
        <dbReference type="ARBA" id="ARBA00022679"/>
    </source>
</evidence>
<dbReference type="PROSITE" id="PS00584">
    <property type="entry name" value="PFKB_KINASES_2"/>
    <property type="match status" value="1"/>
</dbReference>
<keyword evidence="3 7" id="KW-0547">Nucleotide-binding</keyword>
<keyword evidence="11" id="KW-1185">Reference proteome</keyword>
<dbReference type="InterPro" id="IPR017583">
    <property type="entry name" value="Tagatose/fructose_Pkinase"/>
</dbReference>
<evidence type="ECO:0000256" key="8">
    <source>
        <dbReference type="RuleBase" id="RU369061"/>
    </source>
</evidence>
<proteinExistence type="inferred from homology"/>
<dbReference type="RefSeq" id="WP_320325486.1">
    <property type="nucleotide sequence ID" value="NZ_JALBUS010000005.1"/>
</dbReference>
<dbReference type="EMBL" id="JALBUS010000005">
    <property type="protein sequence ID" value="MDX8417193.1"/>
    <property type="molecule type" value="Genomic_DNA"/>
</dbReference>
<dbReference type="Proteomes" id="UP001285244">
    <property type="component" value="Unassembled WGS sequence"/>
</dbReference>
<gene>
    <name evidence="10" type="primary">pfkB</name>
    <name evidence="10" type="ORF">MOZ64_04975</name>
</gene>
<dbReference type="PANTHER" id="PTHR46566:SF1">
    <property type="entry name" value="1-PHOSPHOFRUCTOKINASE"/>
    <property type="match status" value="1"/>
</dbReference>
<dbReference type="Gene3D" id="3.40.1190.20">
    <property type="match status" value="1"/>
</dbReference>
<dbReference type="InterPro" id="IPR022463">
    <property type="entry name" value="1-PFruKinase"/>
</dbReference>
<dbReference type="GO" id="GO:0008662">
    <property type="term" value="F:1-phosphofructokinase activity"/>
    <property type="evidence" value="ECO:0007669"/>
    <property type="project" value="UniProtKB-EC"/>
</dbReference>
<comment type="pathway">
    <text evidence="7">Carbohydrate metabolism; D-tagatose 6-phosphate degradation; D-glyceraldehyde 3-phosphate and glycerone phosphate from D-tagatose 6-phosphate: step 1/2.</text>
</comment>
<evidence type="ECO:0000313" key="11">
    <source>
        <dbReference type="Proteomes" id="UP001285244"/>
    </source>
</evidence>
<dbReference type="PANTHER" id="PTHR46566">
    <property type="entry name" value="1-PHOSPHOFRUCTOKINASE-RELATED"/>
    <property type="match status" value="1"/>
</dbReference>
<dbReference type="InterPro" id="IPR011611">
    <property type="entry name" value="PfkB_dom"/>
</dbReference>
<sequence length="299" mass="32510">MIYTVTLNPALDYVIQVDHFQAGQINRTKEEHMYYGGKGINVSNILAELGYTSTALGFVAGFTGEELEHGLQKMGVHTDFVHVEKGRTRINVKMKSDEETEINGMGPQVTALDFSRLLAKVSQLKGGDLIILSGNIPQTMDANSYHRILEAITANVDIVVDAEKDLLLKILSFHPFLIKPNNIELGDMFHVSLKKEEDIIFYARKLQTMGARNVLVSMAGDGSILVDESGEVHKLGVGKGTVVNSVGAGDSMVAGFIAGYLDKKDYTYAQKLGTACGSATAFHSGLATKAQIDEIFHTL</sequence>
<dbReference type="InterPro" id="IPR029056">
    <property type="entry name" value="Ribokinase-like"/>
</dbReference>
<comment type="caution">
    <text evidence="10">The sequence shown here is derived from an EMBL/GenBank/DDBJ whole genome shotgun (WGS) entry which is preliminary data.</text>
</comment>
<keyword evidence="7" id="KW-0423">Lactose metabolism</keyword>
<evidence type="ECO:0000256" key="4">
    <source>
        <dbReference type="ARBA" id="ARBA00022777"/>
    </source>
</evidence>
<reference evidence="10 11" key="1">
    <citation type="submission" date="2022-03" db="EMBL/GenBank/DDBJ databases">
        <title>Novel taxa within the pig intestine.</title>
        <authorList>
            <person name="Wylensek D."/>
            <person name="Bishof K."/>
            <person name="Afrizal A."/>
            <person name="Clavel T."/>
        </authorList>
    </citation>
    <scope>NUCLEOTIDE SEQUENCE [LARGE SCALE GENOMIC DNA]</scope>
    <source>
        <strain evidence="10 11">Cla-KB-P134</strain>
    </source>
</reference>
<organism evidence="10 11">
    <name type="scientific">Absicoccus intestinalis</name>
    <dbReference type="NCBI Taxonomy" id="2926319"/>
    <lineage>
        <taxon>Bacteria</taxon>
        <taxon>Bacillati</taxon>
        <taxon>Bacillota</taxon>
        <taxon>Erysipelotrichia</taxon>
        <taxon>Erysipelotrichales</taxon>
        <taxon>Erysipelotrichaceae</taxon>
        <taxon>Absicoccus</taxon>
    </lineage>
</organism>
<evidence type="ECO:0000256" key="7">
    <source>
        <dbReference type="PIRNR" id="PIRNR000535"/>
    </source>
</evidence>
<comment type="similarity">
    <text evidence="1">Belongs to the carbohydrate kinase pfkB family.</text>
</comment>
<dbReference type="CDD" id="cd01164">
    <property type="entry name" value="FruK_PfkB_like"/>
    <property type="match status" value="1"/>
</dbReference>
<keyword evidence="5 7" id="KW-0067">ATP-binding</keyword>
<accession>A0ABU4WN50</accession>
<evidence type="ECO:0000313" key="10">
    <source>
        <dbReference type="EMBL" id="MDX8417193.1"/>
    </source>
</evidence>
<evidence type="ECO:0000256" key="5">
    <source>
        <dbReference type="ARBA" id="ARBA00022840"/>
    </source>
</evidence>
<evidence type="ECO:0000259" key="9">
    <source>
        <dbReference type="Pfam" id="PF00294"/>
    </source>
</evidence>
<keyword evidence="4 8" id="KW-0418">Kinase</keyword>
<protein>
    <recommendedName>
        <fullName evidence="7">Tagatose-6-phosphate kinase</fullName>
        <ecNumber evidence="7">2.7.1.144</ecNumber>
    </recommendedName>
</protein>
<dbReference type="NCBIfam" id="TIGR03828">
    <property type="entry name" value="pfkB"/>
    <property type="match status" value="1"/>
</dbReference>
<comment type="similarity">
    <text evidence="7">Belongs to the carbohydrate kinase PfkB family. LacC subfamily.</text>
</comment>
<comment type="function">
    <text evidence="8">Catalyzes the ATP-dependent phosphorylation of fructose-l-phosphate to fructose-l,6-bisphosphate.</text>
</comment>
<dbReference type="Pfam" id="PF00294">
    <property type="entry name" value="PfkB"/>
    <property type="match status" value="1"/>
</dbReference>
<evidence type="ECO:0000256" key="6">
    <source>
        <dbReference type="ARBA" id="ARBA00047745"/>
    </source>
</evidence>
<dbReference type="EC" id="2.7.1.144" evidence="7"/>
<comment type="catalytic activity">
    <reaction evidence="6 8">
        <text>beta-D-fructose 1-phosphate + ATP = beta-D-fructose 1,6-bisphosphate + ADP + H(+)</text>
        <dbReference type="Rhea" id="RHEA:14213"/>
        <dbReference type="ChEBI" id="CHEBI:15378"/>
        <dbReference type="ChEBI" id="CHEBI:30616"/>
        <dbReference type="ChEBI" id="CHEBI:32966"/>
        <dbReference type="ChEBI" id="CHEBI:138881"/>
        <dbReference type="ChEBI" id="CHEBI:456216"/>
        <dbReference type="EC" id="2.7.1.56"/>
    </reaction>
</comment>
<name>A0ABU4WN50_9FIRM</name>
<dbReference type="SUPFAM" id="SSF53613">
    <property type="entry name" value="Ribokinase-like"/>
    <property type="match status" value="1"/>
</dbReference>
<comment type="catalytic activity">
    <reaction evidence="7">
        <text>D-tagatofuranose 6-phosphate + ATP = D-tagatofuranose 1,6-bisphosphate + ADP + H(+)</text>
        <dbReference type="Rhea" id="RHEA:12420"/>
        <dbReference type="ChEBI" id="CHEBI:15378"/>
        <dbReference type="ChEBI" id="CHEBI:30616"/>
        <dbReference type="ChEBI" id="CHEBI:58694"/>
        <dbReference type="ChEBI" id="CHEBI:58695"/>
        <dbReference type="ChEBI" id="CHEBI:456216"/>
        <dbReference type="EC" id="2.7.1.144"/>
    </reaction>
</comment>
<evidence type="ECO:0000256" key="3">
    <source>
        <dbReference type="ARBA" id="ARBA00022741"/>
    </source>
</evidence>
<dbReference type="PIRSF" id="PIRSF000535">
    <property type="entry name" value="1PFK/6PFK/LacC"/>
    <property type="match status" value="1"/>
</dbReference>
<feature type="domain" description="Carbohydrate kinase PfkB" evidence="9">
    <location>
        <begin position="7"/>
        <end position="289"/>
    </location>
</feature>